<dbReference type="GO" id="GO:0005737">
    <property type="term" value="C:cytoplasm"/>
    <property type="evidence" value="ECO:0007669"/>
    <property type="project" value="TreeGrafter"/>
</dbReference>
<dbReference type="AlphaFoldDB" id="A0A6J3M6Y0"/>
<keyword evidence="3" id="KW-0677">Repeat</keyword>
<evidence type="ECO:0000259" key="4">
    <source>
        <dbReference type="Pfam" id="PF17034"/>
    </source>
</evidence>
<evidence type="ECO:0000256" key="2">
    <source>
        <dbReference type="ARBA" id="ARBA00022574"/>
    </source>
</evidence>
<accession>A0A6J3M6Y0</accession>
<dbReference type="OrthoDB" id="341486at2759"/>
<evidence type="ECO:0000256" key="3">
    <source>
        <dbReference type="ARBA" id="ARBA00022737"/>
    </source>
</evidence>
<dbReference type="GeneID" id="54360009"/>
<feature type="domain" description="GATOR2 complex protein MIO zinc-ribbon like" evidence="4">
    <location>
        <begin position="849"/>
        <end position="932"/>
    </location>
</feature>
<dbReference type="Pfam" id="PF21719">
    <property type="entry name" value="MIOS_a-sol"/>
    <property type="match status" value="1"/>
</dbReference>
<sequence>MAAAAVRWSPHSSRSSGGKQRFLIIGLHDHSLTLYQVDRRDRTKLESHVVTRHADLPGINAFDWSRRTENVVGIGLKTGTANLIKLREKGEASEVIAQYRPKQERKCNSISLSADEWLAVGLDRTRADPSCLNIFDANTNYGNQSEPILRLCPNEPVSTVRFIPNHPQELLVGVQRTLIRLYDLRDGSPGHSAAVHVPTSNTHNIACDPLDDNYFASAGPTGTPAVTVWDKRWMTQTVAGDNLLGSVFEFRPTKEAVGSSIMSLRYSGERRGRLGICSSSGELKIVDTNDSPQSSLHASNYLPSNPYGGQSWSHNRYVSQVRFVQRAHVPTRDASTAEPKLIAFDWMSSSTSPTRESSVITLRNNGKLVLAHIPTVVPQATITARSDFAIAFDGLSFTEPKSNVIEPALLPAPYERTATAEDFGPQDYMGEDKMLDATDGRRNCGPESAIIAQLLASTTLQQDRCRRGYLWDWQKNLRIVAGNWQLERLWKTFGHFQKMASNNGMVAESIDLSYVGVAGIWAEDVKLGPGRKLAPSVAGIQDTILALNNTRDLPPFEGERTDYPEHRQLCLAICGWKFTVDSLEAECQELIDRGFYYQAIVQATLHNNKHLALNLLRTLIRSRSLQNIGLNALLASDTINEAQREMCLWMAADTSDTALKALLTFLSTDDWRDVIKTNYLHLGYRVALGLRYLNDTELSGFIQSETARSIKNGDPEGILLTGLGEQSMDLMQTYIAKTNDLQTAVLVTAVTNPVYVDDLRWEMWKETYFDQMQRWRAFADRVHFVVQHSQMARSRDGKSLIKPPPAQITLRCNHCQASLARHDGRPLLFGEVRGPVAPKNARAIGPAANAGTVCLKCGSHMPRCGICRLWLGGPDPARPGKREVAAKSGDLMANFLTFCVACSHGFHSSHARDWFAKHNECPVPDCRCTCTVS</sequence>
<dbReference type="InterPro" id="IPR049092">
    <property type="entry name" value="MIOS_a-sol"/>
</dbReference>
<evidence type="ECO:0000313" key="7">
    <source>
        <dbReference type="RefSeq" id="XP_033460310.1"/>
    </source>
</evidence>
<evidence type="ECO:0000256" key="1">
    <source>
        <dbReference type="ARBA" id="ARBA00009713"/>
    </source>
</evidence>
<reference evidence="7" key="3">
    <citation type="submission" date="2025-08" db="UniProtKB">
        <authorList>
            <consortium name="RefSeq"/>
        </authorList>
    </citation>
    <scope>IDENTIFICATION</scope>
    <source>
        <strain evidence="7">CBS 342.82</strain>
    </source>
</reference>
<organism evidence="7">
    <name type="scientific">Dissoconium aciculare CBS 342.82</name>
    <dbReference type="NCBI Taxonomy" id="1314786"/>
    <lineage>
        <taxon>Eukaryota</taxon>
        <taxon>Fungi</taxon>
        <taxon>Dikarya</taxon>
        <taxon>Ascomycota</taxon>
        <taxon>Pezizomycotina</taxon>
        <taxon>Dothideomycetes</taxon>
        <taxon>Dothideomycetidae</taxon>
        <taxon>Mycosphaerellales</taxon>
        <taxon>Dissoconiaceae</taxon>
        <taxon>Dissoconium</taxon>
    </lineage>
</organism>
<dbReference type="InterPro" id="IPR036322">
    <property type="entry name" value="WD40_repeat_dom_sf"/>
</dbReference>
<dbReference type="InterPro" id="IPR037593">
    <property type="entry name" value="MIOS/Sea4"/>
</dbReference>
<protein>
    <submittedName>
        <fullName evidence="7">Uncharacterized protein</fullName>
    </submittedName>
</protein>
<feature type="domain" description="MIOS-like alpha-solenoid" evidence="5">
    <location>
        <begin position="464"/>
        <end position="692"/>
    </location>
</feature>
<dbReference type="InterPro" id="IPR015943">
    <property type="entry name" value="WD40/YVTN_repeat-like_dom_sf"/>
</dbReference>
<reference evidence="7" key="1">
    <citation type="submission" date="2020-01" db="EMBL/GenBank/DDBJ databases">
        <authorList>
            <consortium name="DOE Joint Genome Institute"/>
            <person name="Haridas S."/>
            <person name="Albert R."/>
            <person name="Binder M."/>
            <person name="Bloem J."/>
            <person name="Labutti K."/>
            <person name="Salamov A."/>
            <person name="Andreopoulos B."/>
            <person name="Baker S.E."/>
            <person name="Barry K."/>
            <person name="Bills G."/>
            <person name="Bluhm B.H."/>
            <person name="Cannon C."/>
            <person name="Castanera R."/>
            <person name="Culley D.E."/>
            <person name="Daum C."/>
            <person name="Ezra D."/>
            <person name="Gonzalez J.B."/>
            <person name="Henrissat B."/>
            <person name="Kuo A."/>
            <person name="Liang C."/>
            <person name="Lipzen A."/>
            <person name="Lutzoni F."/>
            <person name="Magnuson J."/>
            <person name="Mondo S."/>
            <person name="Nolan M."/>
            <person name="Ohm R."/>
            <person name="Pangilinan J."/>
            <person name="Park H.-J."/>
            <person name="Ramirez L."/>
            <person name="Alfaro M."/>
            <person name="Sun H."/>
            <person name="Tritt A."/>
            <person name="Yoshinaga Y."/>
            <person name="Zwiers L.-H."/>
            <person name="Turgeon B.G."/>
            <person name="Goodwin S.B."/>
            <person name="Spatafora J.W."/>
            <person name="Crous P.W."/>
            <person name="Grigoriev I.V."/>
        </authorList>
    </citation>
    <scope>NUCLEOTIDE SEQUENCE</scope>
    <source>
        <strain evidence="7">CBS 342.82</strain>
    </source>
</reference>
<dbReference type="RefSeq" id="XP_033460310.1">
    <property type="nucleotide sequence ID" value="XM_033602209.1"/>
</dbReference>
<dbReference type="Proteomes" id="UP000504637">
    <property type="component" value="Unplaced"/>
</dbReference>
<dbReference type="GO" id="GO:1904263">
    <property type="term" value="P:positive regulation of TORC1 signaling"/>
    <property type="evidence" value="ECO:0007669"/>
    <property type="project" value="TreeGrafter"/>
</dbReference>
<evidence type="ECO:0000259" key="5">
    <source>
        <dbReference type="Pfam" id="PF21719"/>
    </source>
</evidence>
<dbReference type="InterPro" id="IPR031488">
    <property type="entry name" value="Zn_ribbon_mio"/>
</dbReference>
<proteinExistence type="inferred from homology"/>
<dbReference type="CDD" id="cd16691">
    <property type="entry name" value="mRING-H2-C3H3C2_Mio"/>
    <property type="match status" value="1"/>
</dbReference>
<keyword evidence="6" id="KW-1185">Reference proteome</keyword>
<gene>
    <name evidence="7" type="ORF">K489DRAFT_336608</name>
</gene>
<reference evidence="7" key="2">
    <citation type="submission" date="2020-04" db="EMBL/GenBank/DDBJ databases">
        <authorList>
            <consortium name="NCBI Genome Project"/>
        </authorList>
    </citation>
    <scope>NUCLEOTIDE SEQUENCE</scope>
    <source>
        <strain evidence="7">CBS 342.82</strain>
    </source>
</reference>
<name>A0A6J3M6Y0_9PEZI</name>
<dbReference type="PANTHER" id="PTHR16453">
    <property type="entry name" value="WD40 DOMAIN-CONTAINING PROTEIN MIO FAMILY MEMBER"/>
    <property type="match status" value="1"/>
</dbReference>
<dbReference type="SUPFAM" id="SSF50978">
    <property type="entry name" value="WD40 repeat-like"/>
    <property type="match status" value="1"/>
</dbReference>
<keyword evidence="2" id="KW-0853">WD repeat</keyword>
<evidence type="ECO:0000313" key="6">
    <source>
        <dbReference type="Proteomes" id="UP000504637"/>
    </source>
</evidence>
<dbReference type="Pfam" id="PF17034">
    <property type="entry name" value="zinc_ribbon_16"/>
    <property type="match status" value="1"/>
</dbReference>
<dbReference type="PANTHER" id="PTHR16453:SF9">
    <property type="entry name" value="GATOR COMPLEX PROTEIN MIOS"/>
    <property type="match status" value="1"/>
</dbReference>
<comment type="similarity">
    <text evidence="1">Belongs to the WD repeat mio family.</text>
</comment>
<dbReference type="Gene3D" id="2.130.10.10">
    <property type="entry name" value="YVTN repeat-like/Quinoprotein amine dehydrogenase"/>
    <property type="match status" value="1"/>
</dbReference>